<organism evidence="1 2">
    <name type="scientific">Romboutsia hominis</name>
    <dbReference type="NCBI Taxonomy" id="1507512"/>
    <lineage>
        <taxon>Bacteria</taxon>
        <taxon>Bacillati</taxon>
        <taxon>Bacillota</taxon>
        <taxon>Clostridia</taxon>
        <taxon>Peptostreptococcales</taxon>
        <taxon>Peptostreptococcaceae</taxon>
        <taxon>Romboutsia</taxon>
    </lineage>
</organism>
<name>A0A2P2BNY9_9FIRM</name>
<dbReference type="AlphaFoldDB" id="A0A2P2BNY9"/>
<keyword evidence="2" id="KW-1185">Reference proteome</keyword>
<dbReference type="NCBIfam" id="TIGR02867">
    <property type="entry name" value="spore_II_P"/>
    <property type="match status" value="1"/>
</dbReference>
<dbReference type="Pfam" id="PF07454">
    <property type="entry name" value="SpoIIP"/>
    <property type="match status" value="1"/>
</dbReference>
<dbReference type="Proteomes" id="UP000245695">
    <property type="component" value="Chromosome 1"/>
</dbReference>
<sequence length="313" mass="35813">MFNKRIKTSIVSCVLICILPTVSYAISKDDFLKFLVNSSYPEAKEEVKEDEKKESTSKDEEYIEFFIGEENIPTIKEENNSDEEESKEASNTLASNYTNNIRITREKPTMMIYHSHASESYSDSPENNYRCQDNNKSIVSVGSLLTEELNKKGWGIVHSTKYHDFPDYNSSYSNSLKTINSIMSEQNSIDIAIDLHRDARTLDTKAKKDKETNRMVANYNGEEVAKFLFVVGQRNPNVKEVRALANDITNFAKKKYPDLVLPVIEKPYGKFNQYVADNHILIEVGSNGTTLEQAQNSVKYIANVLDEYFKEKK</sequence>
<gene>
    <name evidence="1" type="ORF">FRIFI_0542</name>
</gene>
<reference evidence="1 2" key="1">
    <citation type="submission" date="2014-09" db="EMBL/GenBank/DDBJ databases">
        <authorList>
            <person name="Hornung B.V."/>
        </authorList>
    </citation>
    <scope>NUCLEOTIDE SEQUENCE [LARGE SCALE GENOMIC DNA]</scope>
    <source>
        <strain evidence="1 2">FRIFI</strain>
    </source>
</reference>
<evidence type="ECO:0000313" key="1">
    <source>
        <dbReference type="EMBL" id="CEI72089.1"/>
    </source>
</evidence>
<dbReference type="InterPro" id="IPR010897">
    <property type="entry name" value="Spore_II_P"/>
</dbReference>
<proteinExistence type="predicted"/>
<dbReference type="EMBL" id="LN650648">
    <property type="protein sequence ID" value="CEI72089.1"/>
    <property type="molecule type" value="Genomic_DNA"/>
</dbReference>
<evidence type="ECO:0000313" key="2">
    <source>
        <dbReference type="Proteomes" id="UP000245695"/>
    </source>
</evidence>
<dbReference type="KEGG" id="rhom:FRIFI_0542"/>
<dbReference type="RefSeq" id="WP_166504909.1">
    <property type="nucleotide sequence ID" value="NZ_LN650648.1"/>
</dbReference>
<accession>A0A2P2BNY9</accession>
<protein>
    <submittedName>
        <fullName evidence="1">Stage II sporulation protein P</fullName>
    </submittedName>
</protein>